<name>A0A1U7ND65_9FIRM</name>
<evidence type="ECO:0000313" key="2">
    <source>
        <dbReference type="EMBL" id="OLU36813.1"/>
    </source>
</evidence>
<keyword evidence="3" id="KW-1185">Reference proteome</keyword>
<accession>A0A1U7ND65</accession>
<feature type="transmembrane region" description="Helical" evidence="1">
    <location>
        <begin position="12"/>
        <end position="31"/>
    </location>
</feature>
<keyword evidence="1" id="KW-0472">Membrane</keyword>
<feature type="transmembrane region" description="Helical" evidence="1">
    <location>
        <begin position="43"/>
        <end position="64"/>
    </location>
</feature>
<dbReference type="GeneID" id="82203790"/>
<evidence type="ECO:0000256" key="1">
    <source>
        <dbReference type="SAM" id="Phobius"/>
    </source>
</evidence>
<dbReference type="Gene3D" id="1.10.1760.20">
    <property type="match status" value="1"/>
</dbReference>
<dbReference type="GO" id="GO:0022857">
    <property type="term" value="F:transmembrane transporter activity"/>
    <property type="evidence" value="ECO:0007669"/>
    <property type="project" value="InterPro"/>
</dbReference>
<keyword evidence="1" id="KW-0812">Transmembrane</keyword>
<feature type="transmembrane region" description="Helical" evidence="1">
    <location>
        <begin position="129"/>
        <end position="155"/>
    </location>
</feature>
<dbReference type="RefSeq" id="WP_075820943.1">
    <property type="nucleotide sequence ID" value="NZ_CAJUTZ010000119.1"/>
</dbReference>
<protein>
    <submittedName>
        <fullName evidence="2">ECF transporter S component</fullName>
    </submittedName>
</protein>
<organism evidence="2 3">
    <name type="scientific">Ileibacterium valens</name>
    <dbReference type="NCBI Taxonomy" id="1862668"/>
    <lineage>
        <taxon>Bacteria</taxon>
        <taxon>Bacillati</taxon>
        <taxon>Bacillota</taxon>
        <taxon>Erysipelotrichia</taxon>
        <taxon>Erysipelotrichales</taxon>
        <taxon>Erysipelotrichaceae</taxon>
        <taxon>Ileibacterium</taxon>
    </lineage>
</organism>
<dbReference type="InterPro" id="IPR024529">
    <property type="entry name" value="ECF_trnsprt_substrate-spec"/>
</dbReference>
<dbReference type="EMBL" id="MPJW01000255">
    <property type="protein sequence ID" value="OLU36813.1"/>
    <property type="molecule type" value="Genomic_DNA"/>
</dbReference>
<dbReference type="AlphaFoldDB" id="A0A1U7ND65"/>
<keyword evidence="1" id="KW-1133">Transmembrane helix</keyword>
<dbReference type="OrthoDB" id="9813540at2"/>
<dbReference type="Proteomes" id="UP000186341">
    <property type="component" value="Unassembled WGS sequence"/>
</dbReference>
<proteinExistence type="predicted"/>
<feature type="transmembrane region" description="Helical" evidence="1">
    <location>
        <begin position="99"/>
        <end position="117"/>
    </location>
</feature>
<evidence type="ECO:0000313" key="3">
    <source>
        <dbReference type="Proteomes" id="UP000186341"/>
    </source>
</evidence>
<feature type="transmembrane region" description="Helical" evidence="1">
    <location>
        <begin position="170"/>
        <end position="197"/>
    </location>
</feature>
<sequence length="213" mass="22419">MKTNSKTRKMSLFAMFLAIELMLVLTPIGYIRLPGLSITMMHIPVIAAGILLGWKYGAALGLVFGLTSIWNATMQPGPTSFVFSPFVTIAGISGNWTSLIIALVPRILLGAIAGWLFEAFVVKAKMNTPLAACLAAVLATFCHTFMVLGLIYLLWGGQYASAIGSAPEALLGLLAMVVVTNGLAEMALAGVVCMALVKAIKPSVIAKMSVSKA</sequence>
<gene>
    <name evidence="2" type="ORF">BO222_11660</name>
</gene>
<dbReference type="Pfam" id="PF12822">
    <property type="entry name" value="ECF_trnsprt"/>
    <property type="match status" value="1"/>
</dbReference>
<reference evidence="2 3" key="1">
    <citation type="submission" date="2016-11" db="EMBL/GenBank/DDBJ databases">
        <title>Description of two novel members of the family Erysipelotrichaceae: Ileibacterium lipovorans gen. nov., sp. nov. and Dubosiella newyorkensis, gen. nov., sp. nov.</title>
        <authorList>
            <person name="Cox L.M."/>
            <person name="Sohn J."/>
            <person name="Tyrrell K.L."/>
            <person name="Citron D.M."/>
            <person name="Lawson P.A."/>
            <person name="Patel N.B."/>
            <person name="Iizumi T."/>
            <person name="Perez-Perez G.I."/>
            <person name="Goldstein E.J."/>
            <person name="Blaser M.J."/>
        </authorList>
    </citation>
    <scope>NUCLEOTIDE SEQUENCE [LARGE SCALE GENOMIC DNA]</scope>
    <source>
        <strain evidence="2 3">NYU-BL-A3</strain>
    </source>
</reference>
<comment type="caution">
    <text evidence="2">The sequence shown here is derived from an EMBL/GenBank/DDBJ whole genome shotgun (WGS) entry which is preliminary data.</text>
</comment>
<feature type="transmembrane region" description="Helical" evidence="1">
    <location>
        <begin position="76"/>
        <end position="93"/>
    </location>
</feature>